<sequence>MSALQHLWRFGRLRLGLWRSSSCCFWCASSTAGRGIIASLDEAPENIRAAFVTTNTELSETADFLARAAAGGEVWPEYEAELTRVKADRDAARRDLAEAAEALEACEGWIARWSAHVGFCRGGNTCTCGRTAVLHTASDLIARLQSTEKTDV</sequence>
<dbReference type="AlphaFoldDB" id="A0A327KSY4"/>
<dbReference type="EMBL" id="NPEU01000041">
    <property type="protein sequence ID" value="RAI40432.1"/>
    <property type="molecule type" value="Genomic_DNA"/>
</dbReference>
<name>A0A327KSY4_9BRAD</name>
<proteinExistence type="predicted"/>
<evidence type="ECO:0000313" key="2">
    <source>
        <dbReference type="Proteomes" id="UP000248863"/>
    </source>
</evidence>
<reference evidence="1 2" key="1">
    <citation type="submission" date="2017-07" db="EMBL/GenBank/DDBJ databases">
        <title>Draft Genome Sequences of Select Purple Nonsulfur Bacteria.</title>
        <authorList>
            <person name="Lasarre B."/>
            <person name="Mckinlay J.B."/>
        </authorList>
    </citation>
    <scope>NUCLEOTIDE SEQUENCE [LARGE SCALE GENOMIC DNA]</scope>
    <source>
        <strain evidence="1 2">DSM 11907</strain>
    </source>
</reference>
<protein>
    <submittedName>
        <fullName evidence="1">Uncharacterized protein</fullName>
    </submittedName>
</protein>
<evidence type="ECO:0000313" key="1">
    <source>
        <dbReference type="EMBL" id="RAI40432.1"/>
    </source>
</evidence>
<gene>
    <name evidence="1" type="ORF">CH338_06210</name>
</gene>
<organism evidence="1 2">
    <name type="scientific">Rhodoplanes elegans</name>
    <dbReference type="NCBI Taxonomy" id="29408"/>
    <lineage>
        <taxon>Bacteria</taxon>
        <taxon>Pseudomonadati</taxon>
        <taxon>Pseudomonadota</taxon>
        <taxon>Alphaproteobacteria</taxon>
        <taxon>Hyphomicrobiales</taxon>
        <taxon>Nitrobacteraceae</taxon>
        <taxon>Rhodoplanes</taxon>
    </lineage>
</organism>
<dbReference type="Proteomes" id="UP000248863">
    <property type="component" value="Unassembled WGS sequence"/>
</dbReference>
<accession>A0A327KSY4</accession>
<comment type="caution">
    <text evidence="1">The sequence shown here is derived from an EMBL/GenBank/DDBJ whole genome shotgun (WGS) entry which is preliminary data.</text>
</comment>
<dbReference type="RefSeq" id="WP_170145734.1">
    <property type="nucleotide sequence ID" value="NZ_NHSK01000074.1"/>
</dbReference>
<keyword evidence="2" id="KW-1185">Reference proteome</keyword>